<dbReference type="EMBL" id="RDQH01000330">
    <property type="protein sequence ID" value="RXI02340.1"/>
    <property type="molecule type" value="Genomic_DNA"/>
</dbReference>
<protein>
    <recommendedName>
        <fullName evidence="7">Pentacotripeptide-repeat region of PRORP domain-containing protein</fullName>
    </recommendedName>
</protein>
<name>A0A498K2E8_MALDO</name>
<feature type="repeat" description="PPR" evidence="3">
    <location>
        <begin position="478"/>
        <end position="512"/>
    </location>
</feature>
<dbReference type="STRING" id="3750.A0A498K2E8"/>
<dbReference type="Proteomes" id="UP000290289">
    <property type="component" value="Chromosome 4"/>
</dbReference>
<sequence length="572" mass="63859">MWRYAVTARARARAASLSTQAAARMLSAAHPNHKVLSSKTLTPPLVDQFPHFYTRFQNPRFFSQLSENSRDSDSAQGEELPAPVEFGENVDSQPDNLAPGDGYAEEKCSEGVDVELRKGQEVYEIDLEQLESVLSLLQSSADGSLESSFDALNLTLHSEFVVKLVETPLVLGENLIRFIKWALKEKPEFRVTTHVLDALVRSTCSGLVRKRDVYFLWDLVKEIGEKENTLLNLEILNELISSFSKLGKGKAAFEVFNKFADFGCVPNADSYYFTIEALCRRSFFDWAQSVCEKMLDAGVLPDGERVGRIISWFCKGKKAKDAHLVYLSMKVKKQDLPRSPVNLLISSLCREDETVNLALEILGDLSGEARKYGIKPFSAVVQGLCRIKDVDGAKKLLLEMTREGPHPGNAVFNLVINGYSKAGDTGEAMEMMKLMESRGLKPDVYTYTVIMSGYANGGLMEEACKILSQAKKKHPKLSPVTYHTIIRGFCKLEDFDEGLKFLGEMKHFGVQPNVDEYSKLIQSLCLKALDWGTAEKLLEEMKDNGLHLNGITRGLIRAVKELQEGEIEIAEA</sequence>
<feature type="repeat" description="PPR" evidence="3">
    <location>
        <begin position="267"/>
        <end position="301"/>
    </location>
</feature>
<dbReference type="InterPro" id="IPR011990">
    <property type="entry name" value="TPR-like_helical_dom_sf"/>
</dbReference>
<evidence type="ECO:0008006" key="7">
    <source>
        <dbReference type="Google" id="ProtNLM"/>
    </source>
</evidence>
<reference evidence="5 6" key="1">
    <citation type="submission" date="2018-10" db="EMBL/GenBank/DDBJ databases">
        <title>A high-quality apple genome assembly.</title>
        <authorList>
            <person name="Hu J."/>
        </authorList>
    </citation>
    <scope>NUCLEOTIDE SEQUENCE [LARGE SCALE GENOMIC DNA]</scope>
    <source>
        <strain evidence="6">cv. HFTH1</strain>
        <tissue evidence="5">Young leaf</tissue>
    </source>
</reference>
<feature type="repeat" description="PPR" evidence="3">
    <location>
        <begin position="232"/>
        <end position="266"/>
    </location>
</feature>
<evidence type="ECO:0000256" key="4">
    <source>
        <dbReference type="SAM" id="MobiDB-lite"/>
    </source>
</evidence>
<comment type="similarity">
    <text evidence="1">Belongs to the PPR family. P subfamily.</text>
</comment>
<dbReference type="Pfam" id="PF13041">
    <property type="entry name" value="PPR_2"/>
    <property type="match status" value="2"/>
</dbReference>
<proteinExistence type="inferred from homology"/>
<evidence type="ECO:0000313" key="6">
    <source>
        <dbReference type="Proteomes" id="UP000290289"/>
    </source>
</evidence>
<evidence type="ECO:0000256" key="1">
    <source>
        <dbReference type="ARBA" id="ARBA00007626"/>
    </source>
</evidence>
<comment type="caution">
    <text evidence="5">The sequence shown here is derived from an EMBL/GenBank/DDBJ whole genome shotgun (WGS) entry which is preliminary data.</text>
</comment>
<feature type="repeat" description="PPR" evidence="3">
    <location>
        <begin position="408"/>
        <end position="442"/>
    </location>
</feature>
<dbReference type="AlphaFoldDB" id="A0A498K2E8"/>
<feature type="repeat" description="PPR" evidence="3">
    <location>
        <begin position="443"/>
        <end position="477"/>
    </location>
</feature>
<evidence type="ECO:0000313" key="5">
    <source>
        <dbReference type="EMBL" id="RXI02340.1"/>
    </source>
</evidence>
<dbReference type="InterPro" id="IPR002885">
    <property type="entry name" value="PPR_rpt"/>
</dbReference>
<keyword evidence="6" id="KW-1185">Reference proteome</keyword>
<dbReference type="InterPro" id="IPR050667">
    <property type="entry name" value="PPR-containing_protein"/>
</dbReference>
<evidence type="ECO:0000256" key="2">
    <source>
        <dbReference type="ARBA" id="ARBA00022737"/>
    </source>
</evidence>
<dbReference type="Gene3D" id="1.25.40.10">
    <property type="entry name" value="Tetratricopeptide repeat domain"/>
    <property type="match status" value="3"/>
</dbReference>
<dbReference type="PROSITE" id="PS51375">
    <property type="entry name" value="PPR"/>
    <property type="match status" value="7"/>
</dbReference>
<gene>
    <name evidence="5" type="ORF">DVH24_030269</name>
</gene>
<feature type="repeat" description="PPR" evidence="3">
    <location>
        <begin position="373"/>
        <end position="407"/>
    </location>
</feature>
<dbReference type="PANTHER" id="PTHR47939:SF10">
    <property type="entry name" value="PENTACOTRIPEPTIDE-REPEAT REGION OF PRORP DOMAIN-CONTAINING PROTEIN"/>
    <property type="match status" value="1"/>
</dbReference>
<dbReference type="PANTHER" id="PTHR47939">
    <property type="entry name" value="MEMBRANE-ASSOCIATED SALT-INDUCIBLE PROTEIN-LIKE"/>
    <property type="match status" value="1"/>
</dbReference>
<accession>A0A498K2E8</accession>
<organism evidence="5 6">
    <name type="scientific">Malus domestica</name>
    <name type="common">Apple</name>
    <name type="synonym">Pyrus malus</name>
    <dbReference type="NCBI Taxonomy" id="3750"/>
    <lineage>
        <taxon>Eukaryota</taxon>
        <taxon>Viridiplantae</taxon>
        <taxon>Streptophyta</taxon>
        <taxon>Embryophyta</taxon>
        <taxon>Tracheophyta</taxon>
        <taxon>Spermatophyta</taxon>
        <taxon>Magnoliopsida</taxon>
        <taxon>eudicotyledons</taxon>
        <taxon>Gunneridae</taxon>
        <taxon>Pentapetalae</taxon>
        <taxon>rosids</taxon>
        <taxon>fabids</taxon>
        <taxon>Rosales</taxon>
        <taxon>Rosaceae</taxon>
        <taxon>Amygdaloideae</taxon>
        <taxon>Maleae</taxon>
        <taxon>Malus</taxon>
    </lineage>
</organism>
<dbReference type="NCBIfam" id="TIGR00756">
    <property type="entry name" value="PPR"/>
    <property type="match status" value="5"/>
</dbReference>
<feature type="repeat" description="PPR" evidence="3">
    <location>
        <begin position="513"/>
        <end position="548"/>
    </location>
</feature>
<dbReference type="Pfam" id="PF01535">
    <property type="entry name" value="PPR"/>
    <property type="match status" value="2"/>
</dbReference>
<feature type="region of interest" description="Disordered" evidence="4">
    <location>
        <begin position="65"/>
        <end position="103"/>
    </location>
</feature>
<evidence type="ECO:0000256" key="3">
    <source>
        <dbReference type="PROSITE-ProRule" id="PRU00708"/>
    </source>
</evidence>
<keyword evidence="2" id="KW-0677">Repeat</keyword>